<sequence length="110" mass="12684">MGIFVAAAYMMIKWCVDKGYSMLVNCMGTHKGHWKLVNSMRQTSTSIESLIKREQNMAADWLAKKALQDKNQLHWLPHQMSQELKALLRQTYKQLADRSCLGRSDLCPLL</sequence>
<gene>
    <name evidence="1" type="ORF">LIER_29598</name>
</gene>
<evidence type="ECO:0000313" key="1">
    <source>
        <dbReference type="EMBL" id="GAA0176779.1"/>
    </source>
</evidence>
<comment type="caution">
    <text evidence="1">The sequence shown here is derived from an EMBL/GenBank/DDBJ whole genome shotgun (WGS) entry which is preliminary data.</text>
</comment>
<dbReference type="AlphaFoldDB" id="A0AAV3RMP4"/>
<evidence type="ECO:0008006" key="3">
    <source>
        <dbReference type="Google" id="ProtNLM"/>
    </source>
</evidence>
<name>A0AAV3RMP4_LITER</name>
<protein>
    <recommendedName>
        <fullName evidence="3">RNase H type-1 domain-containing protein</fullName>
    </recommendedName>
</protein>
<organism evidence="1 2">
    <name type="scientific">Lithospermum erythrorhizon</name>
    <name type="common">Purple gromwell</name>
    <name type="synonym">Lithospermum officinale var. erythrorhizon</name>
    <dbReference type="NCBI Taxonomy" id="34254"/>
    <lineage>
        <taxon>Eukaryota</taxon>
        <taxon>Viridiplantae</taxon>
        <taxon>Streptophyta</taxon>
        <taxon>Embryophyta</taxon>
        <taxon>Tracheophyta</taxon>
        <taxon>Spermatophyta</taxon>
        <taxon>Magnoliopsida</taxon>
        <taxon>eudicotyledons</taxon>
        <taxon>Gunneridae</taxon>
        <taxon>Pentapetalae</taxon>
        <taxon>asterids</taxon>
        <taxon>lamiids</taxon>
        <taxon>Boraginales</taxon>
        <taxon>Boraginaceae</taxon>
        <taxon>Boraginoideae</taxon>
        <taxon>Lithospermeae</taxon>
        <taxon>Lithospermum</taxon>
    </lineage>
</organism>
<dbReference type="EMBL" id="BAABME010010249">
    <property type="protein sequence ID" value="GAA0176779.1"/>
    <property type="molecule type" value="Genomic_DNA"/>
</dbReference>
<dbReference type="Proteomes" id="UP001454036">
    <property type="component" value="Unassembled WGS sequence"/>
</dbReference>
<keyword evidence="2" id="KW-1185">Reference proteome</keyword>
<reference evidence="1 2" key="1">
    <citation type="submission" date="2024-01" db="EMBL/GenBank/DDBJ databases">
        <title>The complete chloroplast genome sequence of Lithospermum erythrorhizon: insights into the phylogenetic relationship among Boraginaceae species and the maternal lineages of purple gromwells.</title>
        <authorList>
            <person name="Okada T."/>
            <person name="Watanabe K."/>
        </authorList>
    </citation>
    <scope>NUCLEOTIDE SEQUENCE [LARGE SCALE GENOMIC DNA]</scope>
</reference>
<accession>A0AAV3RMP4</accession>
<proteinExistence type="predicted"/>
<evidence type="ECO:0000313" key="2">
    <source>
        <dbReference type="Proteomes" id="UP001454036"/>
    </source>
</evidence>